<accession>A0A9D4KBV9</accession>
<reference evidence="1" key="2">
    <citation type="submission" date="2020-11" db="EMBL/GenBank/DDBJ databases">
        <authorList>
            <person name="McCartney M.A."/>
            <person name="Auch B."/>
            <person name="Kono T."/>
            <person name="Mallez S."/>
            <person name="Becker A."/>
            <person name="Gohl D.M."/>
            <person name="Silverstein K.A.T."/>
            <person name="Koren S."/>
            <person name="Bechman K.B."/>
            <person name="Herman A."/>
            <person name="Abrahante J.E."/>
            <person name="Garbe J."/>
        </authorList>
    </citation>
    <scope>NUCLEOTIDE SEQUENCE</scope>
    <source>
        <strain evidence="1">Duluth1</strain>
        <tissue evidence="1">Whole animal</tissue>
    </source>
</reference>
<dbReference type="AlphaFoldDB" id="A0A9D4KBV9"/>
<evidence type="ECO:0000313" key="1">
    <source>
        <dbReference type="EMBL" id="KAH3836554.1"/>
    </source>
</evidence>
<organism evidence="1 2">
    <name type="scientific">Dreissena polymorpha</name>
    <name type="common">Zebra mussel</name>
    <name type="synonym">Mytilus polymorpha</name>
    <dbReference type="NCBI Taxonomy" id="45954"/>
    <lineage>
        <taxon>Eukaryota</taxon>
        <taxon>Metazoa</taxon>
        <taxon>Spiralia</taxon>
        <taxon>Lophotrochozoa</taxon>
        <taxon>Mollusca</taxon>
        <taxon>Bivalvia</taxon>
        <taxon>Autobranchia</taxon>
        <taxon>Heteroconchia</taxon>
        <taxon>Euheterodonta</taxon>
        <taxon>Imparidentia</taxon>
        <taxon>Neoheterodontei</taxon>
        <taxon>Myida</taxon>
        <taxon>Dreissenoidea</taxon>
        <taxon>Dreissenidae</taxon>
        <taxon>Dreissena</taxon>
    </lineage>
</organism>
<keyword evidence="2" id="KW-1185">Reference proteome</keyword>
<dbReference type="EMBL" id="JAIWYP010000004">
    <property type="protein sequence ID" value="KAH3836554.1"/>
    <property type="molecule type" value="Genomic_DNA"/>
</dbReference>
<dbReference type="Proteomes" id="UP000828390">
    <property type="component" value="Unassembled WGS sequence"/>
</dbReference>
<comment type="caution">
    <text evidence="1">The sequence shown here is derived from an EMBL/GenBank/DDBJ whole genome shotgun (WGS) entry which is preliminary data.</text>
</comment>
<name>A0A9D4KBV9_DREPO</name>
<evidence type="ECO:0000313" key="2">
    <source>
        <dbReference type="Proteomes" id="UP000828390"/>
    </source>
</evidence>
<proteinExistence type="predicted"/>
<sequence>MEAGRLFQEICGIFGGKGFLVWNERCPILRRPFDKRDYRNRFYLPLVRRSIDVVLEEGAASRH</sequence>
<protein>
    <submittedName>
        <fullName evidence="1">Uncharacterized protein</fullName>
    </submittedName>
</protein>
<reference evidence="1" key="1">
    <citation type="journal article" date="2019" name="bioRxiv">
        <title>The Genome of the Zebra Mussel, Dreissena polymorpha: A Resource for Invasive Species Research.</title>
        <authorList>
            <person name="McCartney M.A."/>
            <person name="Auch B."/>
            <person name="Kono T."/>
            <person name="Mallez S."/>
            <person name="Zhang Y."/>
            <person name="Obille A."/>
            <person name="Becker A."/>
            <person name="Abrahante J.E."/>
            <person name="Garbe J."/>
            <person name="Badalamenti J.P."/>
            <person name="Herman A."/>
            <person name="Mangelson H."/>
            <person name="Liachko I."/>
            <person name="Sullivan S."/>
            <person name="Sone E.D."/>
            <person name="Koren S."/>
            <person name="Silverstein K.A.T."/>
            <person name="Beckman K.B."/>
            <person name="Gohl D.M."/>
        </authorList>
    </citation>
    <scope>NUCLEOTIDE SEQUENCE</scope>
    <source>
        <strain evidence="1">Duluth1</strain>
        <tissue evidence="1">Whole animal</tissue>
    </source>
</reference>
<gene>
    <name evidence="1" type="ORF">DPMN_109926</name>
</gene>